<feature type="transmembrane region" description="Helical" evidence="1">
    <location>
        <begin position="61"/>
        <end position="80"/>
    </location>
</feature>
<name>A0ABU3LT36_9ACTN</name>
<comment type="caution">
    <text evidence="2">The sequence shown here is derived from an EMBL/GenBank/DDBJ whole genome shotgun (WGS) entry which is preliminary data.</text>
</comment>
<protein>
    <submittedName>
        <fullName evidence="2">SpdD-like protein</fullName>
    </submittedName>
</protein>
<dbReference type="EMBL" id="JAVTLL010000010">
    <property type="protein sequence ID" value="MDT7842243.1"/>
    <property type="molecule type" value="Genomic_DNA"/>
</dbReference>
<evidence type="ECO:0000256" key="1">
    <source>
        <dbReference type="SAM" id="Phobius"/>
    </source>
</evidence>
<keyword evidence="1" id="KW-1133">Transmembrane helix</keyword>
<evidence type="ECO:0000313" key="2">
    <source>
        <dbReference type="EMBL" id="MDT7842243.1"/>
    </source>
</evidence>
<keyword evidence="1" id="KW-0812">Transmembrane</keyword>
<feature type="transmembrane region" description="Helical" evidence="1">
    <location>
        <begin position="86"/>
        <end position="104"/>
    </location>
</feature>
<proteinExistence type="predicted"/>
<gene>
    <name evidence="2" type="ORF">RQC66_16000</name>
</gene>
<evidence type="ECO:0000313" key="3">
    <source>
        <dbReference type="Proteomes" id="UP001257948"/>
    </source>
</evidence>
<reference evidence="3" key="1">
    <citation type="submission" date="2023-07" db="EMBL/GenBank/DDBJ databases">
        <title>Draft genome sequence of the endophytic actinobacterium Streptomyces justiciae WPN32, a potential antibiotic producer.</title>
        <authorList>
            <person name="Yasawong M."/>
            <person name="Pana W."/>
            <person name="Ganta P."/>
            <person name="Santapan N."/>
            <person name="Songngamsuk T."/>
            <person name="Phatcharaharikarn M."/>
            <person name="Kerdtoob S."/>
            <person name="Nantapong N."/>
        </authorList>
    </citation>
    <scope>NUCLEOTIDE SEQUENCE [LARGE SCALE GENOMIC DNA]</scope>
    <source>
        <strain evidence="3">WPN32</strain>
    </source>
</reference>
<dbReference type="Proteomes" id="UP001257948">
    <property type="component" value="Unassembled WGS sequence"/>
</dbReference>
<organism evidence="2 3">
    <name type="scientific">Streptomyces justiciae</name>
    <dbReference type="NCBI Taxonomy" id="2780140"/>
    <lineage>
        <taxon>Bacteria</taxon>
        <taxon>Bacillati</taxon>
        <taxon>Actinomycetota</taxon>
        <taxon>Actinomycetes</taxon>
        <taxon>Kitasatosporales</taxon>
        <taxon>Streptomycetaceae</taxon>
        <taxon>Streptomyces</taxon>
    </lineage>
</organism>
<keyword evidence="1" id="KW-0472">Membrane</keyword>
<accession>A0ABU3LT36</accession>
<sequence>MLRPHVPLNEQPTGEIVPTITTLGAVVPHDPGHAPCGCHHSTAPLAPTASRPAIQLTPGTVLALVGGGTAVVLIVGVVLVSMLLAVAVTGVSVAVVAVVLRSLLASDTKRR</sequence>
<keyword evidence="3" id="KW-1185">Reference proteome</keyword>
<dbReference type="RefSeq" id="WP_314201645.1">
    <property type="nucleotide sequence ID" value="NZ_JAVTLL010000010.1"/>
</dbReference>